<feature type="chain" id="PRO_5046354203" description="Secreted protein" evidence="1">
    <location>
        <begin position="31"/>
        <end position="295"/>
    </location>
</feature>
<reference evidence="2 3" key="2">
    <citation type="submission" date="2023-10" db="EMBL/GenBank/DDBJ databases">
        <authorList>
            <person name="Han X.F."/>
        </authorList>
    </citation>
    <scope>NUCLEOTIDE SEQUENCE [LARGE SCALE GENOMIC DNA]</scope>
    <source>
        <strain evidence="2 3">KCTC 39840</strain>
    </source>
</reference>
<sequence length="295" mass="30757">MKLVPACRALIATMALTLVVAGAQSSTASAYRYCSGPVPATSACGNTAIGDYIANDVIYAGTWTGTVRVCEKTTTGGSVQSRVCAMDRAWSSSAWIWSIEQLHAGNDSPWTHTIYGDAVSPSPLARSAGSSTRPDERSLLARGAVDRATLPSEARSEFEVLRRQGARPVATITRPDDQVAVTATDEGVCVRSTGTHSGSCQTPENAANGRLISVSVCAPDRADDTLTFYGLVPDGVTAIEAVTAGGEVLTSAAVSLNTYRLDLPKSSADEAAQLRWVGETGGIAIDEILPTDLTC</sequence>
<name>A0ABU4HJI3_9ACTN</name>
<dbReference type="RefSeq" id="WP_318595734.1">
    <property type="nucleotide sequence ID" value="NZ_JAWSTH010000005.1"/>
</dbReference>
<evidence type="ECO:0000313" key="2">
    <source>
        <dbReference type="EMBL" id="MDW5593473.1"/>
    </source>
</evidence>
<comment type="caution">
    <text evidence="2">The sequence shown here is derived from an EMBL/GenBank/DDBJ whole genome shotgun (WGS) entry which is preliminary data.</text>
</comment>
<proteinExistence type="predicted"/>
<keyword evidence="1" id="KW-0732">Signal</keyword>
<organism evidence="2 3">
    <name type="scientific">Conexibacter stalactiti</name>
    <dbReference type="NCBI Taxonomy" id="1940611"/>
    <lineage>
        <taxon>Bacteria</taxon>
        <taxon>Bacillati</taxon>
        <taxon>Actinomycetota</taxon>
        <taxon>Thermoleophilia</taxon>
        <taxon>Solirubrobacterales</taxon>
        <taxon>Conexibacteraceae</taxon>
        <taxon>Conexibacter</taxon>
    </lineage>
</organism>
<feature type="signal peptide" evidence="1">
    <location>
        <begin position="1"/>
        <end position="30"/>
    </location>
</feature>
<accession>A0ABU4HJI3</accession>
<evidence type="ECO:0008006" key="4">
    <source>
        <dbReference type="Google" id="ProtNLM"/>
    </source>
</evidence>
<evidence type="ECO:0000313" key="3">
    <source>
        <dbReference type="Proteomes" id="UP001284601"/>
    </source>
</evidence>
<dbReference type="EMBL" id="JAWSTH010000005">
    <property type="protein sequence ID" value="MDW5593473.1"/>
    <property type="molecule type" value="Genomic_DNA"/>
</dbReference>
<reference evidence="3" key="1">
    <citation type="submission" date="2023-07" db="EMBL/GenBank/DDBJ databases">
        <title>Conexibacter stalactiti sp. nov., isolated from stalactites in a lava cave and emended description of the genus Conexibacter.</title>
        <authorList>
            <person name="Lee S.D."/>
        </authorList>
    </citation>
    <scope>NUCLEOTIDE SEQUENCE [LARGE SCALE GENOMIC DNA]</scope>
    <source>
        <strain evidence="3">KCTC 39840</strain>
    </source>
</reference>
<gene>
    <name evidence="2" type="ORF">R7226_03935</name>
</gene>
<keyword evidence="3" id="KW-1185">Reference proteome</keyword>
<dbReference type="Proteomes" id="UP001284601">
    <property type="component" value="Unassembled WGS sequence"/>
</dbReference>
<evidence type="ECO:0000256" key="1">
    <source>
        <dbReference type="SAM" id="SignalP"/>
    </source>
</evidence>
<protein>
    <recommendedName>
        <fullName evidence="4">Secreted protein</fullName>
    </recommendedName>
</protein>